<evidence type="ECO:0000313" key="2">
    <source>
        <dbReference type="Proteomes" id="UP000828390"/>
    </source>
</evidence>
<keyword evidence="2" id="KW-1185">Reference proteome</keyword>
<sequence>MSLAKFQLSFQMLYGPQNCGLNVHNIGCHLVQYVRHHGPLSAWSCFGFEDINGFLIISSHGTDVSIQLLSTLFARKQLCRGEENIQ</sequence>
<proteinExistence type="predicted"/>
<reference evidence="1" key="1">
    <citation type="journal article" date="2019" name="bioRxiv">
        <title>The Genome of the Zebra Mussel, Dreissena polymorpha: A Resource for Invasive Species Research.</title>
        <authorList>
            <person name="McCartney M.A."/>
            <person name="Auch B."/>
            <person name="Kono T."/>
            <person name="Mallez S."/>
            <person name="Zhang Y."/>
            <person name="Obille A."/>
            <person name="Becker A."/>
            <person name="Abrahante J.E."/>
            <person name="Garbe J."/>
            <person name="Badalamenti J.P."/>
            <person name="Herman A."/>
            <person name="Mangelson H."/>
            <person name="Liachko I."/>
            <person name="Sullivan S."/>
            <person name="Sone E.D."/>
            <person name="Koren S."/>
            <person name="Silverstein K.A.T."/>
            <person name="Beckman K.B."/>
            <person name="Gohl D.M."/>
        </authorList>
    </citation>
    <scope>NUCLEOTIDE SEQUENCE</scope>
    <source>
        <strain evidence="1">Duluth1</strain>
        <tissue evidence="1">Whole animal</tissue>
    </source>
</reference>
<dbReference type="AlphaFoldDB" id="A0A9D4RR41"/>
<comment type="caution">
    <text evidence="1">The sequence shown here is derived from an EMBL/GenBank/DDBJ whole genome shotgun (WGS) entry which is preliminary data.</text>
</comment>
<dbReference type="Proteomes" id="UP000828390">
    <property type="component" value="Unassembled WGS sequence"/>
</dbReference>
<accession>A0A9D4RR41</accession>
<name>A0A9D4RR41_DREPO</name>
<protein>
    <submittedName>
        <fullName evidence="1">Uncharacterized protein</fullName>
    </submittedName>
</protein>
<dbReference type="PANTHER" id="PTHR46579">
    <property type="entry name" value="F5/8 TYPE C DOMAIN-CONTAINING PROTEIN-RELATED"/>
    <property type="match status" value="1"/>
</dbReference>
<dbReference type="PANTHER" id="PTHR46579:SF1">
    <property type="entry name" value="F5_8 TYPE C DOMAIN-CONTAINING PROTEIN"/>
    <property type="match status" value="1"/>
</dbReference>
<dbReference type="EMBL" id="JAIWYP010000002">
    <property type="protein sequence ID" value="KAH3875610.1"/>
    <property type="molecule type" value="Genomic_DNA"/>
</dbReference>
<evidence type="ECO:0000313" key="1">
    <source>
        <dbReference type="EMBL" id="KAH3875610.1"/>
    </source>
</evidence>
<organism evidence="1 2">
    <name type="scientific">Dreissena polymorpha</name>
    <name type="common">Zebra mussel</name>
    <name type="synonym">Mytilus polymorpha</name>
    <dbReference type="NCBI Taxonomy" id="45954"/>
    <lineage>
        <taxon>Eukaryota</taxon>
        <taxon>Metazoa</taxon>
        <taxon>Spiralia</taxon>
        <taxon>Lophotrochozoa</taxon>
        <taxon>Mollusca</taxon>
        <taxon>Bivalvia</taxon>
        <taxon>Autobranchia</taxon>
        <taxon>Heteroconchia</taxon>
        <taxon>Euheterodonta</taxon>
        <taxon>Imparidentia</taxon>
        <taxon>Neoheterodontei</taxon>
        <taxon>Myida</taxon>
        <taxon>Dreissenoidea</taxon>
        <taxon>Dreissenidae</taxon>
        <taxon>Dreissena</taxon>
    </lineage>
</organism>
<reference evidence="1" key="2">
    <citation type="submission" date="2020-11" db="EMBL/GenBank/DDBJ databases">
        <authorList>
            <person name="McCartney M.A."/>
            <person name="Auch B."/>
            <person name="Kono T."/>
            <person name="Mallez S."/>
            <person name="Becker A."/>
            <person name="Gohl D.M."/>
            <person name="Silverstein K.A.T."/>
            <person name="Koren S."/>
            <person name="Bechman K.B."/>
            <person name="Herman A."/>
            <person name="Abrahante J.E."/>
            <person name="Garbe J."/>
        </authorList>
    </citation>
    <scope>NUCLEOTIDE SEQUENCE</scope>
    <source>
        <strain evidence="1">Duluth1</strain>
        <tissue evidence="1">Whole animal</tissue>
    </source>
</reference>
<gene>
    <name evidence="1" type="ORF">DPMN_038880</name>
</gene>